<sequence>MDETGSRDNVIAKEFTMRVAEKKQSEKQIVSTCQLIICGPEDHGWYCPSYQTGCYQNIQECNDFCPPWPPSTDARPVKAP</sequence>
<dbReference type="Proteomes" id="UP001396334">
    <property type="component" value="Unassembled WGS sequence"/>
</dbReference>
<proteinExistence type="predicted"/>
<gene>
    <name evidence="1" type="ORF">V6N11_068605</name>
</gene>
<name>A0ABR2PA69_9ROSI</name>
<keyword evidence="2" id="KW-1185">Reference proteome</keyword>
<protein>
    <submittedName>
        <fullName evidence="1">Uncharacterized protein</fullName>
    </submittedName>
</protein>
<dbReference type="EMBL" id="JBBPBN010000069">
    <property type="protein sequence ID" value="KAK8985342.1"/>
    <property type="molecule type" value="Genomic_DNA"/>
</dbReference>
<reference evidence="1 2" key="1">
    <citation type="journal article" date="2024" name="G3 (Bethesda)">
        <title>Genome assembly of Hibiscus sabdariffa L. provides insights into metabolisms of medicinal natural products.</title>
        <authorList>
            <person name="Kim T."/>
        </authorList>
    </citation>
    <scope>NUCLEOTIDE SEQUENCE [LARGE SCALE GENOMIC DNA]</scope>
    <source>
        <strain evidence="1">TK-2024</strain>
        <tissue evidence="1">Old leaves</tissue>
    </source>
</reference>
<comment type="caution">
    <text evidence="1">The sequence shown here is derived from an EMBL/GenBank/DDBJ whole genome shotgun (WGS) entry which is preliminary data.</text>
</comment>
<organism evidence="1 2">
    <name type="scientific">Hibiscus sabdariffa</name>
    <name type="common">roselle</name>
    <dbReference type="NCBI Taxonomy" id="183260"/>
    <lineage>
        <taxon>Eukaryota</taxon>
        <taxon>Viridiplantae</taxon>
        <taxon>Streptophyta</taxon>
        <taxon>Embryophyta</taxon>
        <taxon>Tracheophyta</taxon>
        <taxon>Spermatophyta</taxon>
        <taxon>Magnoliopsida</taxon>
        <taxon>eudicotyledons</taxon>
        <taxon>Gunneridae</taxon>
        <taxon>Pentapetalae</taxon>
        <taxon>rosids</taxon>
        <taxon>malvids</taxon>
        <taxon>Malvales</taxon>
        <taxon>Malvaceae</taxon>
        <taxon>Malvoideae</taxon>
        <taxon>Hibiscus</taxon>
    </lineage>
</organism>
<accession>A0ABR2PA69</accession>
<evidence type="ECO:0000313" key="2">
    <source>
        <dbReference type="Proteomes" id="UP001396334"/>
    </source>
</evidence>
<evidence type="ECO:0000313" key="1">
    <source>
        <dbReference type="EMBL" id="KAK8985342.1"/>
    </source>
</evidence>